<dbReference type="Pfam" id="PF01779">
    <property type="entry name" value="Ribosomal_L29e"/>
    <property type="match status" value="1"/>
</dbReference>
<evidence type="ECO:0000256" key="4">
    <source>
        <dbReference type="RuleBase" id="RU364026"/>
    </source>
</evidence>
<dbReference type="PANTHER" id="PTHR12884">
    <property type="entry name" value="60S RIBOSOMAL PROTEIN L29"/>
    <property type="match status" value="1"/>
</dbReference>
<dbReference type="EMBL" id="CAUYUJ010020942">
    <property type="protein sequence ID" value="CAK0901507.1"/>
    <property type="molecule type" value="Genomic_DNA"/>
</dbReference>
<comment type="caution">
    <text evidence="7">The sequence shown here is derived from an EMBL/GenBank/DDBJ whole genome shotgun (WGS) entry which is preliminary data.</text>
</comment>
<sequence length="102" mass="11905">MAKSKNHTGHNQVYKNHRNGIKKTRRPRKMSMQGMNCKFVRNQAYAKRGMKCTAEEKEERLAAQKEAQKKIEEKKSAAREQRLKELQEEKDAAMLKASKSKK</sequence>
<keyword evidence="3 4" id="KW-0687">Ribonucleoprotein</keyword>
<evidence type="ECO:0000313" key="8">
    <source>
        <dbReference type="Proteomes" id="UP001189429"/>
    </source>
</evidence>
<dbReference type="Proteomes" id="UP001189429">
    <property type="component" value="Unassembled WGS sequence"/>
</dbReference>
<feature type="compositionally biased region" description="Basic residues" evidence="6">
    <location>
        <begin position="15"/>
        <end position="29"/>
    </location>
</feature>
<dbReference type="Gene3D" id="6.10.140.1730">
    <property type="match status" value="1"/>
</dbReference>
<proteinExistence type="inferred from homology"/>
<gene>
    <name evidence="7" type="ORF">PCOR1329_LOCUS78430</name>
</gene>
<reference evidence="7" key="1">
    <citation type="submission" date="2023-10" db="EMBL/GenBank/DDBJ databases">
        <authorList>
            <person name="Chen Y."/>
            <person name="Shah S."/>
            <person name="Dougan E. K."/>
            <person name="Thang M."/>
            <person name="Chan C."/>
        </authorList>
    </citation>
    <scope>NUCLEOTIDE SEQUENCE [LARGE SCALE GENOMIC DNA]</scope>
</reference>
<protein>
    <recommendedName>
        <fullName evidence="4">60S ribosomal protein L29</fullName>
    </recommendedName>
</protein>
<evidence type="ECO:0000256" key="1">
    <source>
        <dbReference type="ARBA" id="ARBA00010247"/>
    </source>
</evidence>
<evidence type="ECO:0000256" key="2">
    <source>
        <dbReference type="ARBA" id="ARBA00022980"/>
    </source>
</evidence>
<evidence type="ECO:0000256" key="6">
    <source>
        <dbReference type="SAM" id="MobiDB-lite"/>
    </source>
</evidence>
<accession>A0ABN9XQ99</accession>
<feature type="coiled-coil region" evidence="5">
    <location>
        <begin position="47"/>
        <end position="96"/>
    </location>
</feature>
<feature type="region of interest" description="Disordered" evidence="6">
    <location>
        <begin position="1"/>
        <end position="35"/>
    </location>
</feature>
<keyword evidence="5" id="KW-0175">Coiled coil</keyword>
<evidence type="ECO:0000256" key="5">
    <source>
        <dbReference type="SAM" id="Coils"/>
    </source>
</evidence>
<dbReference type="PANTHER" id="PTHR12884:SF0">
    <property type="entry name" value="60S RIBOSOMAL PROTEIN L29"/>
    <property type="match status" value="1"/>
</dbReference>
<evidence type="ECO:0000256" key="3">
    <source>
        <dbReference type="ARBA" id="ARBA00023274"/>
    </source>
</evidence>
<keyword evidence="8" id="KW-1185">Reference proteome</keyword>
<evidence type="ECO:0000313" key="7">
    <source>
        <dbReference type="EMBL" id="CAK0901507.1"/>
    </source>
</evidence>
<organism evidence="7 8">
    <name type="scientific">Prorocentrum cordatum</name>
    <dbReference type="NCBI Taxonomy" id="2364126"/>
    <lineage>
        <taxon>Eukaryota</taxon>
        <taxon>Sar</taxon>
        <taxon>Alveolata</taxon>
        <taxon>Dinophyceae</taxon>
        <taxon>Prorocentrales</taxon>
        <taxon>Prorocentraceae</taxon>
        <taxon>Prorocentrum</taxon>
    </lineage>
</organism>
<dbReference type="InterPro" id="IPR002673">
    <property type="entry name" value="Ribosomal_eL29"/>
</dbReference>
<keyword evidence="2 4" id="KW-0689">Ribosomal protein</keyword>
<name>A0ABN9XQ99_9DINO</name>
<comment type="similarity">
    <text evidence="1 4">Belongs to the eukaryotic ribosomal protein eL29 family.</text>
</comment>